<dbReference type="InterPro" id="IPR029062">
    <property type="entry name" value="Class_I_gatase-like"/>
</dbReference>
<dbReference type="PANTHER" id="PTHR42695">
    <property type="entry name" value="GLUTAMINE AMIDOTRANSFERASE YLR126C-RELATED"/>
    <property type="match status" value="1"/>
</dbReference>
<evidence type="ECO:0000259" key="1">
    <source>
        <dbReference type="Pfam" id="PF00117"/>
    </source>
</evidence>
<dbReference type="AlphaFoldDB" id="A0A1L5F3S1"/>
<accession>A0A1L5F3S1</accession>
<dbReference type="OrthoDB" id="9813383at2"/>
<evidence type="ECO:0000313" key="3">
    <source>
        <dbReference type="Proteomes" id="UP000184604"/>
    </source>
</evidence>
<dbReference type="InterPro" id="IPR044992">
    <property type="entry name" value="ChyE-like"/>
</dbReference>
<gene>
    <name evidence="2" type="ORF">BS101_02275</name>
</gene>
<evidence type="ECO:0000313" key="2">
    <source>
        <dbReference type="EMBL" id="APM37661.1"/>
    </source>
</evidence>
<dbReference type="InterPro" id="IPR017926">
    <property type="entry name" value="GATASE"/>
</dbReference>
<dbReference type="EMBL" id="CP018335">
    <property type="protein sequence ID" value="APM37661.1"/>
    <property type="molecule type" value="Genomic_DNA"/>
</dbReference>
<dbReference type="GO" id="GO:0005829">
    <property type="term" value="C:cytosol"/>
    <property type="evidence" value="ECO:0007669"/>
    <property type="project" value="TreeGrafter"/>
</dbReference>
<organism evidence="2 3">
    <name type="scientific">Clostridium kluyveri</name>
    <dbReference type="NCBI Taxonomy" id="1534"/>
    <lineage>
        <taxon>Bacteria</taxon>
        <taxon>Bacillati</taxon>
        <taxon>Bacillota</taxon>
        <taxon>Clostridia</taxon>
        <taxon>Eubacteriales</taxon>
        <taxon>Clostridiaceae</taxon>
        <taxon>Clostridium</taxon>
    </lineage>
</organism>
<dbReference type="PANTHER" id="PTHR42695:SF5">
    <property type="entry name" value="GLUTAMINE AMIDOTRANSFERASE YLR126C-RELATED"/>
    <property type="match status" value="1"/>
</dbReference>
<sequence>MSNIKIHYLQHVYFEGPADIVRWARKKGHKLTGTHLYNYEALPDMDGFDWLVIMGGPMNIYEEEKYPWLKYEKQFIKKAIESNKVVLGICLGAQLINDVLGGKVTKNLEREIGWLPVTFNSSILKSSFFKNFPKEHYVFQWHGDTFSTLPEGAVCIASSEVCSNQAFIYNKNVIGFQFHMESTRDSISLLIDNCLDEIKDGGSYVQSEDEIKSQMNLLIDANSLMENFLNGLEAYYLEGK</sequence>
<dbReference type="Proteomes" id="UP000184604">
    <property type="component" value="Chromosome"/>
</dbReference>
<name>A0A1L5F3S1_CLOKL</name>
<dbReference type="Pfam" id="PF00117">
    <property type="entry name" value="GATase"/>
    <property type="match status" value="1"/>
</dbReference>
<reference evidence="2 3" key="1">
    <citation type="submission" date="2016-12" db="EMBL/GenBank/DDBJ databases">
        <title>Complete genome sequence of Clostridium kluyveri JZZ isolated from the pit mud of a Chinese flavor liquor-making factory.</title>
        <authorList>
            <person name="Wang Y."/>
        </authorList>
    </citation>
    <scope>NUCLEOTIDE SEQUENCE [LARGE SCALE GENOMIC DNA]</scope>
    <source>
        <strain evidence="2 3">JZZ</strain>
    </source>
</reference>
<keyword evidence="2" id="KW-0808">Transferase</keyword>
<dbReference type="PROSITE" id="PS51273">
    <property type="entry name" value="GATASE_TYPE_1"/>
    <property type="match status" value="1"/>
</dbReference>
<feature type="domain" description="Glutamine amidotransferase" evidence="1">
    <location>
        <begin position="45"/>
        <end position="184"/>
    </location>
</feature>
<protein>
    <submittedName>
        <fullName evidence="2">Amidotransferase</fullName>
    </submittedName>
</protein>
<proteinExistence type="predicted"/>
<dbReference type="FunFam" id="3.40.50.880:FF:000033">
    <property type="entry name" value="Glutamine amidotransferase class-I"/>
    <property type="match status" value="1"/>
</dbReference>
<dbReference type="Gene3D" id="3.40.50.880">
    <property type="match status" value="1"/>
</dbReference>
<dbReference type="GO" id="GO:0016740">
    <property type="term" value="F:transferase activity"/>
    <property type="evidence" value="ECO:0007669"/>
    <property type="project" value="UniProtKB-KW"/>
</dbReference>
<dbReference type="SUPFAM" id="SSF52317">
    <property type="entry name" value="Class I glutamine amidotransferase-like"/>
    <property type="match status" value="1"/>
</dbReference>
<dbReference type="CDD" id="cd01741">
    <property type="entry name" value="GATase1_1"/>
    <property type="match status" value="1"/>
</dbReference>